<keyword evidence="3" id="KW-0560">Oxidoreductase</keyword>
<evidence type="ECO:0000313" key="5">
    <source>
        <dbReference type="EMBL" id="PSC02666.1"/>
    </source>
</evidence>
<dbReference type="EMBL" id="PVZS01000042">
    <property type="protein sequence ID" value="PSC02666.1"/>
    <property type="molecule type" value="Genomic_DNA"/>
</dbReference>
<feature type="domain" description="Bacterial bifunctional deaminase-reductase C-terminal" evidence="4">
    <location>
        <begin position="37"/>
        <end position="206"/>
    </location>
</feature>
<dbReference type="RefSeq" id="WP_106340379.1">
    <property type="nucleotide sequence ID" value="NZ_PVZS01000042.1"/>
</dbReference>
<comment type="pathway">
    <text evidence="1">Cofactor biosynthesis; riboflavin biosynthesis.</text>
</comment>
<dbReference type="SUPFAM" id="SSF53597">
    <property type="entry name" value="Dihydrofolate reductase-like"/>
    <property type="match status" value="1"/>
</dbReference>
<dbReference type="AlphaFoldDB" id="A0A2T1HM07"/>
<evidence type="ECO:0000256" key="1">
    <source>
        <dbReference type="ARBA" id="ARBA00005104"/>
    </source>
</evidence>
<keyword evidence="6" id="KW-1185">Reference proteome</keyword>
<evidence type="ECO:0000259" key="4">
    <source>
        <dbReference type="Pfam" id="PF01872"/>
    </source>
</evidence>
<organism evidence="5 6">
    <name type="scientific">Alsobacter soli</name>
    <dbReference type="NCBI Taxonomy" id="2109933"/>
    <lineage>
        <taxon>Bacteria</taxon>
        <taxon>Pseudomonadati</taxon>
        <taxon>Pseudomonadota</taxon>
        <taxon>Alphaproteobacteria</taxon>
        <taxon>Hyphomicrobiales</taxon>
        <taxon>Alsobacteraceae</taxon>
        <taxon>Alsobacter</taxon>
    </lineage>
</organism>
<evidence type="ECO:0000256" key="3">
    <source>
        <dbReference type="ARBA" id="ARBA00023002"/>
    </source>
</evidence>
<dbReference type="Pfam" id="PF01872">
    <property type="entry name" value="RibD_C"/>
    <property type="match status" value="1"/>
</dbReference>
<dbReference type="OrthoDB" id="2313602at2"/>
<comment type="caution">
    <text evidence="5">The sequence shown here is derived from an EMBL/GenBank/DDBJ whole genome shotgun (WGS) entry which is preliminary data.</text>
</comment>
<gene>
    <name evidence="5" type="ORF">SLNSH_22910</name>
</gene>
<dbReference type="InterPro" id="IPR002734">
    <property type="entry name" value="RibDG_C"/>
</dbReference>
<evidence type="ECO:0000313" key="6">
    <source>
        <dbReference type="Proteomes" id="UP000239772"/>
    </source>
</evidence>
<dbReference type="PANTHER" id="PTHR38011:SF7">
    <property type="entry name" value="2,5-DIAMINO-6-RIBOSYLAMINO-4(3H)-PYRIMIDINONE 5'-PHOSPHATE REDUCTASE"/>
    <property type="match status" value="1"/>
</dbReference>
<sequence length="251" mass="26384">MTPDFDSHAGAPQIKAIGRADDADVFAPLREAPCDRAYVIAQLGQSLDGRIATVSGESRYINGPAALDHLHRIRAHVDAVLVGVGTVLADDPQLTVRRCPGPAPARVVLDPAGRAPADARCLADDGARRIVVRRAPAPAPAGVEEVVMPGEGAMAPAAIVEALFRRGLRRILVEGGARTISSFIDADAVDRLHVLVAPLIIGAGRIGLELAPEPLLSRARRPATRVIPFPDGDVLFDCDLRRGRGGREGGV</sequence>
<proteinExistence type="predicted"/>
<dbReference type="PANTHER" id="PTHR38011">
    <property type="entry name" value="DIHYDROFOLATE REDUCTASE FAMILY PROTEIN (AFU_ORTHOLOGUE AFUA_8G06820)"/>
    <property type="match status" value="1"/>
</dbReference>
<evidence type="ECO:0000256" key="2">
    <source>
        <dbReference type="ARBA" id="ARBA00022857"/>
    </source>
</evidence>
<dbReference type="Proteomes" id="UP000239772">
    <property type="component" value="Unassembled WGS sequence"/>
</dbReference>
<protein>
    <submittedName>
        <fullName evidence="5">Deaminase</fullName>
    </submittedName>
</protein>
<reference evidence="6" key="1">
    <citation type="submission" date="2018-03" db="EMBL/GenBank/DDBJ databases">
        <authorList>
            <person name="Sun L."/>
            <person name="Liu H."/>
            <person name="Chen W."/>
            <person name="Huang K."/>
            <person name="Liu W."/>
            <person name="Gao X."/>
        </authorList>
    </citation>
    <scope>NUCLEOTIDE SEQUENCE [LARGE SCALE GENOMIC DNA]</scope>
    <source>
        <strain evidence="6">SH9</strain>
    </source>
</reference>
<dbReference type="InterPro" id="IPR024072">
    <property type="entry name" value="DHFR-like_dom_sf"/>
</dbReference>
<name>A0A2T1HM07_9HYPH</name>
<dbReference type="InterPro" id="IPR050765">
    <property type="entry name" value="Riboflavin_Biosynth_HTPR"/>
</dbReference>
<accession>A0A2T1HM07</accession>
<keyword evidence="2" id="KW-0521">NADP</keyword>
<dbReference type="Gene3D" id="3.40.430.10">
    <property type="entry name" value="Dihydrofolate Reductase, subunit A"/>
    <property type="match status" value="1"/>
</dbReference>
<dbReference type="GO" id="GO:0009231">
    <property type="term" value="P:riboflavin biosynthetic process"/>
    <property type="evidence" value="ECO:0007669"/>
    <property type="project" value="InterPro"/>
</dbReference>
<dbReference type="GO" id="GO:0008703">
    <property type="term" value="F:5-amino-6-(5-phosphoribosylamino)uracil reductase activity"/>
    <property type="evidence" value="ECO:0007669"/>
    <property type="project" value="InterPro"/>
</dbReference>